<comment type="function">
    <text evidence="1 5">Component of the core of the flagella.</text>
</comment>
<dbReference type="PANTHER" id="PTHR42792:SF2">
    <property type="entry name" value="FLAGELLIN"/>
    <property type="match status" value="1"/>
</dbReference>
<gene>
    <name evidence="8" type="primary">flaB2_3</name>
    <name evidence="8" type="ORF">LEP1GSC195_1677</name>
</gene>
<name>R9A416_9LEPT</name>
<comment type="caution">
    <text evidence="8">The sequence shown here is derived from an EMBL/GenBank/DDBJ whole genome shotgun (WGS) entry which is preliminary data.</text>
</comment>
<evidence type="ECO:0000313" key="9">
    <source>
        <dbReference type="Proteomes" id="UP000013984"/>
    </source>
</evidence>
<evidence type="ECO:0000256" key="3">
    <source>
        <dbReference type="ARBA" id="ARBA00022764"/>
    </source>
</evidence>
<dbReference type="Proteomes" id="UP000013984">
    <property type="component" value="Unassembled WGS sequence"/>
</dbReference>
<sequence length="309" mass="34521">MASSKIHQFLGLDWFRVARERIQGGTRMIINHNVSAIFAHRTLKSNDANLSKDIEKLSSGMRINKAGDDASGLAVSEKMRTQIAGLRRAEQNTEDGMSLIQTAEGYLQETHEIVQRVRVLAVQAANGIYSEEDRQQIQVEVSQLVDEIDRIASQAEFNKMKLLTGAFARLNPTASMWFHIGANMHQRERVYIETMNTAALGLRNPTVLTFISLSTAGKANSVIGLCDDALRVISKQRADLGAYYNRMEHAAKGLMNAYENTQASESRIRDTDMAEQMTSFTRYQILTQAATSMLAQANMKSQSVMRLLQ</sequence>
<dbReference type="SUPFAM" id="SSF64518">
    <property type="entry name" value="Phase 1 flagellin"/>
    <property type="match status" value="1"/>
</dbReference>
<dbReference type="InterPro" id="IPR042187">
    <property type="entry name" value="Flagellin_C_sub2"/>
</dbReference>
<dbReference type="Gene3D" id="6.10.10.10">
    <property type="entry name" value="Flagellar export chaperone, C-terminal domain"/>
    <property type="match status" value="1"/>
</dbReference>
<dbReference type="AlphaFoldDB" id="R9A416"/>
<evidence type="ECO:0000313" key="8">
    <source>
        <dbReference type="EMBL" id="EOQ96951.1"/>
    </source>
</evidence>
<protein>
    <recommendedName>
        <fullName evidence="5">Flagellin</fullName>
    </recommendedName>
</protein>
<dbReference type="GO" id="GO:0055040">
    <property type="term" value="C:periplasmic flagellum"/>
    <property type="evidence" value="ECO:0007669"/>
    <property type="project" value="UniProtKB-SubCell"/>
</dbReference>
<keyword evidence="8" id="KW-0966">Cell projection</keyword>
<keyword evidence="8" id="KW-0282">Flagellum</keyword>
<keyword evidence="3 5" id="KW-0574">Periplasm</keyword>
<evidence type="ECO:0000259" key="6">
    <source>
        <dbReference type="Pfam" id="PF00669"/>
    </source>
</evidence>
<evidence type="ECO:0000256" key="5">
    <source>
        <dbReference type="RuleBase" id="RU362073"/>
    </source>
</evidence>
<comment type="subcellular location">
    <subcellularLocation>
        <location evidence="5">Periplasmic flagellum</location>
    </subcellularLocation>
    <subcellularLocation>
        <location evidence="5">Periplasm</location>
    </subcellularLocation>
</comment>
<accession>R9A416</accession>
<dbReference type="Gene3D" id="1.20.1330.10">
    <property type="entry name" value="f41 fragment of flagellin, N-terminal domain"/>
    <property type="match status" value="1"/>
</dbReference>
<dbReference type="EMBL" id="AOGZ02000014">
    <property type="protein sequence ID" value="EOQ96951.1"/>
    <property type="molecule type" value="Genomic_DNA"/>
</dbReference>
<comment type="similarity">
    <text evidence="2 5">Belongs to the bacterial flagellin family.</text>
</comment>
<evidence type="ECO:0000256" key="2">
    <source>
        <dbReference type="ARBA" id="ARBA00005709"/>
    </source>
</evidence>
<evidence type="ECO:0000256" key="4">
    <source>
        <dbReference type="ARBA" id="ARBA00023143"/>
    </source>
</evidence>
<dbReference type="PANTHER" id="PTHR42792">
    <property type="entry name" value="FLAGELLIN"/>
    <property type="match status" value="1"/>
</dbReference>
<evidence type="ECO:0000256" key="1">
    <source>
        <dbReference type="ARBA" id="ARBA00004095"/>
    </source>
</evidence>
<keyword evidence="4 5" id="KW-0975">Bacterial flagellum</keyword>
<dbReference type="PRINTS" id="PR00207">
    <property type="entry name" value="FLAGELLIN"/>
</dbReference>
<keyword evidence="9" id="KW-1185">Reference proteome</keyword>
<proteinExistence type="inferred from homology"/>
<feature type="domain" description="Flagellin C-terminal" evidence="7">
    <location>
        <begin position="224"/>
        <end position="308"/>
    </location>
</feature>
<reference evidence="8" key="1">
    <citation type="submission" date="2013-04" db="EMBL/GenBank/DDBJ databases">
        <authorList>
            <person name="Harkins D.M."/>
            <person name="Durkin A.S."/>
            <person name="Brinkac L.M."/>
            <person name="Haft D.H."/>
            <person name="Selengut J.D."/>
            <person name="Sanka R."/>
            <person name="DePew J."/>
            <person name="Purushe J."/>
            <person name="Galloway R.L."/>
            <person name="Vinetz J.M."/>
            <person name="Sutton G.G."/>
            <person name="Nierman W.C."/>
            <person name="Fouts D.E."/>
        </authorList>
    </citation>
    <scope>NUCLEOTIDE SEQUENCE [LARGE SCALE GENOMIC DNA]</scope>
    <source>
        <strain evidence="8">CDC</strain>
    </source>
</reference>
<dbReference type="InterPro" id="IPR001029">
    <property type="entry name" value="Flagellin_N"/>
</dbReference>
<dbReference type="InterPro" id="IPR046358">
    <property type="entry name" value="Flagellin_C"/>
</dbReference>
<evidence type="ECO:0000259" key="7">
    <source>
        <dbReference type="Pfam" id="PF00700"/>
    </source>
</evidence>
<dbReference type="Pfam" id="PF00669">
    <property type="entry name" value="Flagellin_N"/>
    <property type="match status" value="1"/>
</dbReference>
<feature type="domain" description="Flagellin N-terminal" evidence="6">
    <location>
        <begin position="30"/>
        <end position="166"/>
    </location>
</feature>
<dbReference type="InterPro" id="IPR001492">
    <property type="entry name" value="Flagellin"/>
</dbReference>
<dbReference type="GO" id="GO:0005198">
    <property type="term" value="F:structural molecule activity"/>
    <property type="evidence" value="ECO:0007669"/>
    <property type="project" value="UniProtKB-UniRule"/>
</dbReference>
<organism evidence="8 9">
    <name type="scientific">Leptospira wolbachii serovar Codice str. CDC</name>
    <dbReference type="NCBI Taxonomy" id="1218599"/>
    <lineage>
        <taxon>Bacteria</taxon>
        <taxon>Pseudomonadati</taxon>
        <taxon>Spirochaetota</taxon>
        <taxon>Spirochaetia</taxon>
        <taxon>Leptospirales</taxon>
        <taxon>Leptospiraceae</taxon>
        <taxon>Leptospira</taxon>
    </lineage>
</organism>
<dbReference type="STRING" id="1218599.LEP1GSC195_1677"/>
<keyword evidence="8" id="KW-0969">Cilium</keyword>
<dbReference type="Pfam" id="PF00700">
    <property type="entry name" value="Flagellin_C"/>
    <property type="match status" value="1"/>
</dbReference>